<protein>
    <submittedName>
        <fullName evidence="1">Uncharacterized protein</fullName>
    </submittedName>
</protein>
<name>E6TPV9_MYCSR</name>
<evidence type="ECO:0000313" key="2">
    <source>
        <dbReference type="Proteomes" id="UP000008916"/>
    </source>
</evidence>
<dbReference type="EMBL" id="CP002386">
    <property type="protein sequence ID" value="ADU01882.1"/>
    <property type="molecule type" value="Genomic_DNA"/>
</dbReference>
<dbReference type="HOGENOM" id="CLU_419672_0_0_11"/>
<keyword evidence="2" id="KW-1185">Reference proteome</keyword>
<sequence length="651" mass="70998">MTMTADAHAQTHQASGPAPELVWKRLARLVAAPGRSRMRVCSRDTGKFSETTKRTDRLPSRPAAVYLYSRRRTQILWLDFDAKRYGRAAVEADMAAATSWLTQCGGAIIADRSTSGGGHLLCPLAIGTSASLDEMVPLVRLLAARLPTLDITPNTNAETGCMTPPGSPCREGGYRQLVGSLDDAIATLTTRSQPDLLPRLYMLLGALKSRGPSTPYAATPTAGSRADYLHGEGETQTIAAAYVRSDPLPADVEAYATRAVVTPARPTWQSNHEARMAVVTQAIARGHSLATLRDMISTGGPWEHGLGSAYRRYQHRAEDALARDIDKATSWLIDNVLKSSPPRHKNKYSPGGHRGYRGPQPLRAWLANAMAWADGEFTGKRYRWTVHAVLQTVAFHALVAGEQRSGVWLVGVGGRTLSLGAGLLSEDTMWRVLADLRERPGSPLILVRKHIATEPDVYALTTQNKIQTMAGRAERVRIEPVHDAWVVLGHHLRRIYELVAYHGMTRRADLYAAAALPRATADTMITDLRVAGLIAVTGRGTVAAGTHSLDDIANRHHLHETRQERLAKHREERAAWRTWLLERARQRDLTQIGGTPPPSLDAGQEVADDAEHAAWLESVMATGPPHYDPGADDLDAIELIAELLGGRIVAA</sequence>
<proteinExistence type="predicted"/>
<keyword evidence="1" id="KW-0614">Plasmid</keyword>
<reference evidence="1 2" key="1">
    <citation type="journal article" date="2011" name="Stand. Genomic Sci.">
        <title>Complete genome sequence of Mycobacterium sp. strain (Spyr1) and reclassification to Mycobacterium gilvum Spyr1.</title>
        <authorList>
            <person name="Kallimanis A."/>
            <person name="Karabika E."/>
            <person name="Mavromatis K."/>
            <person name="Lapidus A."/>
            <person name="Labutti K.M."/>
            <person name="Liolios K."/>
            <person name="Ivanova N."/>
            <person name="Goodwin L."/>
            <person name="Woyke T."/>
            <person name="Velentzas A.D."/>
            <person name="Perisynakis A."/>
            <person name="Ouzounis C.C."/>
            <person name="Kyrpides N.C."/>
            <person name="Koukkou A.I."/>
            <person name="Drainas C."/>
        </authorList>
    </citation>
    <scope>NUCLEOTIDE SEQUENCE [LARGE SCALE GENOMIC DNA]</scope>
    <source>
        <strain evidence="2">DSM 45189 / LMG 24558 / Spyr1</strain>
    </source>
</reference>
<dbReference type="Proteomes" id="UP000008916">
    <property type="component" value="Plasmid pMSPYR101"/>
</dbReference>
<gene>
    <name evidence="1" type="ordered locus">Mspyr1_53570</name>
</gene>
<accession>E6TPV9</accession>
<dbReference type="AlphaFoldDB" id="E6TPV9"/>
<evidence type="ECO:0000313" key="1">
    <source>
        <dbReference type="EMBL" id="ADU01882.1"/>
    </source>
</evidence>
<dbReference type="KEGG" id="msp:Mspyr1_53570"/>
<geneLocation type="plasmid" evidence="1 2">
    <name>pMSPYR101</name>
</geneLocation>
<organism evidence="1 2">
    <name type="scientific">Mycolicibacterium gilvum (strain DSM 45189 / LMG 24558 / Spyr1)</name>
    <name type="common">Mycobacterium gilvum</name>
    <dbReference type="NCBI Taxonomy" id="278137"/>
    <lineage>
        <taxon>Bacteria</taxon>
        <taxon>Bacillati</taxon>
        <taxon>Actinomycetota</taxon>
        <taxon>Actinomycetes</taxon>
        <taxon>Mycobacteriales</taxon>
        <taxon>Mycobacteriaceae</taxon>
        <taxon>Mycolicibacterium</taxon>
    </lineage>
</organism>